<sequence length="880" mass="98993">MKTSLRKLRGFALHRQDVRERRVVQPLAQLDELVQATQIEAVSSRFWPRFVGLGGVWTVEFCFRNCNLKGVDMQDMRNCYDTLLSAAAATANSAYACMLRHYPIILQRQPLCKQYCQRTTAVLKGCPSLQPGDTDLNTLDCQHQFSESLKELGGCLLEKTALNEDEESGKVLLKLGKVQYELQKLVDSYRSHIFQTIVTPSESLLKELRTVEILQYGLKKSPFLQEEIKDQRYWTELGARIINLNHPGNISSFMKGLQDSRSSSMDWEGKIGGADLHCNRRWSPKLCSSHLGEYTDQDLAEVQLSYGTGKDTWKAYLVTGERALVTSKITPLERHPQDSEKGRENPEKEMKRQCDEKRDVYEYMITRQREKGRSRSGRGETFSSHQVQAACDEYDEEATLFVFRLKSLKQGQSRSLLTQASRHHAAQLSFFRKALKSLEVIEPHVKLVTEQQHIDYKFSGLEDDDWDDGEDDDDYDGHDGDLSFDYGQIDREQDFVSTARNSMELDQEDLTFPQVATMDSVKENLDKSYVDSFAINSESRKISQSAPLFAEKKFDSARMREMRPLSTRKLRTYVLPTPDDTKSSAPTRSDSPDSRPIPTSLSGRPHNLWHSSPLEPKYEKILGDDKVFESTAMNAQSVLKESNTNHVSSGLPPPLVDGLPFRMINSSVVSDTKKVKRYAFSGPLTRNPWSTKPVKCRIYHHHHHLQEYLQLLLPFLSSPKINELHELPRPPSSLTLKPSRPSSLIGHSAPLVASGPNLSATNKLVVSSTASRLPLPLQAVPRSFSTPSSGQKLKIPRVSGPSEAPQNSEMAENVTSPPLTPISLSNIQPASTSSVNDTSQLGGHFLLGVHHAQHSSICHQCSPYMRPISTLMKGSLLGSF</sequence>
<feature type="region of interest" description="Disordered" evidence="1">
    <location>
        <begin position="572"/>
        <end position="612"/>
    </location>
</feature>
<evidence type="ECO:0000313" key="3">
    <source>
        <dbReference type="Proteomes" id="UP000288805"/>
    </source>
</evidence>
<dbReference type="EMBL" id="QGNW01000220">
    <property type="protein sequence ID" value="RVW84039.1"/>
    <property type="molecule type" value="Genomic_DNA"/>
</dbReference>
<dbReference type="InterPro" id="IPR037488">
    <property type="entry name" value="At2g33490-like"/>
</dbReference>
<feature type="region of interest" description="Disordered" evidence="1">
    <location>
        <begin position="328"/>
        <end position="354"/>
    </location>
</feature>
<feature type="region of interest" description="Disordered" evidence="1">
    <location>
        <begin position="780"/>
        <end position="836"/>
    </location>
</feature>
<dbReference type="Proteomes" id="UP000288805">
    <property type="component" value="Unassembled WGS sequence"/>
</dbReference>
<name>A0A438HI41_VITVI</name>
<dbReference type="CDD" id="cd07307">
    <property type="entry name" value="BAR"/>
    <property type="match status" value="2"/>
</dbReference>
<dbReference type="PANTHER" id="PTHR34119:SF1">
    <property type="entry name" value="OS04G0394700 PROTEIN"/>
    <property type="match status" value="1"/>
</dbReference>
<evidence type="ECO:0000256" key="1">
    <source>
        <dbReference type="SAM" id="MobiDB-lite"/>
    </source>
</evidence>
<feature type="compositionally biased region" description="Basic and acidic residues" evidence="1">
    <location>
        <begin position="331"/>
        <end position="354"/>
    </location>
</feature>
<feature type="compositionally biased region" description="Polar residues" evidence="1">
    <location>
        <begin position="804"/>
        <end position="836"/>
    </location>
</feature>
<dbReference type="Gene3D" id="1.20.1270.60">
    <property type="entry name" value="Arfaptin homology (AH) domain/BAR domain"/>
    <property type="match status" value="2"/>
</dbReference>
<protein>
    <recommendedName>
        <fullName evidence="4">BAR domain-containing protein</fullName>
    </recommendedName>
</protein>
<accession>A0A438HI41</accession>
<comment type="caution">
    <text evidence="2">The sequence shown here is derived from an EMBL/GenBank/DDBJ whole genome shotgun (WGS) entry which is preliminary data.</text>
</comment>
<organism evidence="2 3">
    <name type="scientific">Vitis vinifera</name>
    <name type="common">Grape</name>
    <dbReference type="NCBI Taxonomy" id="29760"/>
    <lineage>
        <taxon>Eukaryota</taxon>
        <taxon>Viridiplantae</taxon>
        <taxon>Streptophyta</taxon>
        <taxon>Embryophyta</taxon>
        <taxon>Tracheophyta</taxon>
        <taxon>Spermatophyta</taxon>
        <taxon>Magnoliopsida</taxon>
        <taxon>eudicotyledons</taxon>
        <taxon>Gunneridae</taxon>
        <taxon>Pentapetalae</taxon>
        <taxon>rosids</taxon>
        <taxon>Vitales</taxon>
        <taxon>Vitaceae</taxon>
        <taxon>Viteae</taxon>
        <taxon>Vitis</taxon>
    </lineage>
</organism>
<reference evidence="2 3" key="1">
    <citation type="journal article" date="2018" name="PLoS Genet.">
        <title>Population sequencing reveals clonal diversity and ancestral inbreeding in the grapevine cultivar Chardonnay.</title>
        <authorList>
            <person name="Roach M.J."/>
            <person name="Johnson D.L."/>
            <person name="Bohlmann J."/>
            <person name="van Vuuren H.J."/>
            <person name="Jones S.J."/>
            <person name="Pretorius I.S."/>
            <person name="Schmidt S.A."/>
            <person name="Borneman A.R."/>
        </authorList>
    </citation>
    <scope>NUCLEOTIDE SEQUENCE [LARGE SCALE GENOMIC DNA]</scope>
    <source>
        <strain evidence="3">cv. Chardonnay</strain>
        <tissue evidence="2">Leaf</tissue>
    </source>
</reference>
<proteinExistence type="predicted"/>
<gene>
    <name evidence="2" type="primary">VvCHDp000635_3</name>
    <name evidence="2" type="ORF">CK203_040536</name>
</gene>
<dbReference type="AlphaFoldDB" id="A0A438HI41"/>
<dbReference type="PANTHER" id="PTHR34119">
    <property type="entry name" value="HYDROXYPROLINE-RICH GLYCOPROTEIN-LIKE"/>
    <property type="match status" value="1"/>
</dbReference>
<dbReference type="InterPro" id="IPR027267">
    <property type="entry name" value="AH/BAR_dom_sf"/>
</dbReference>
<evidence type="ECO:0000313" key="2">
    <source>
        <dbReference type="EMBL" id="RVW84039.1"/>
    </source>
</evidence>
<evidence type="ECO:0008006" key="4">
    <source>
        <dbReference type="Google" id="ProtNLM"/>
    </source>
</evidence>
<dbReference type="SUPFAM" id="SSF103657">
    <property type="entry name" value="BAR/IMD domain-like"/>
    <property type="match status" value="2"/>
</dbReference>